<comment type="catalytic activity">
    <reaction evidence="10 12">
        <text>dTMP + ATP = dTDP + ADP</text>
        <dbReference type="Rhea" id="RHEA:13517"/>
        <dbReference type="ChEBI" id="CHEBI:30616"/>
        <dbReference type="ChEBI" id="CHEBI:58369"/>
        <dbReference type="ChEBI" id="CHEBI:63528"/>
        <dbReference type="ChEBI" id="CHEBI:456216"/>
        <dbReference type="EC" id="2.7.4.9"/>
    </reaction>
</comment>
<evidence type="ECO:0000256" key="12">
    <source>
        <dbReference type="HAMAP-Rule" id="MF_00165"/>
    </source>
</evidence>
<dbReference type="PROSITE" id="PS01331">
    <property type="entry name" value="THYMIDYLATE_KINASE"/>
    <property type="match status" value="1"/>
</dbReference>
<protein>
    <recommendedName>
        <fullName evidence="3 12">Thymidylate kinase</fullName>
        <ecNumber evidence="2 12">2.7.4.9</ecNumber>
    </recommendedName>
    <alternativeName>
        <fullName evidence="9 12">dTMP kinase</fullName>
    </alternativeName>
</protein>
<evidence type="ECO:0000256" key="6">
    <source>
        <dbReference type="ARBA" id="ARBA00022741"/>
    </source>
</evidence>
<keyword evidence="15" id="KW-1185">Reference proteome</keyword>
<dbReference type="NCBIfam" id="TIGR00041">
    <property type="entry name" value="DTMP_kinase"/>
    <property type="match status" value="1"/>
</dbReference>
<dbReference type="PANTHER" id="PTHR10344:SF4">
    <property type="entry name" value="UMP-CMP KINASE 2, MITOCHONDRIAL"/>
    <property type="match status" value="1"/>
</dbReference>
<comment type="caution">
    <text evidence="14">The sequence shown here is derived from an EMBL/GenBank/DDBJ whole genome shotgun (WGS) entry which is preliminary data.</text>
</comment>
<accession>A0A255XNL7</accession>
<keyword evidence="4 12" id="KW-0808">Transferase</keyword>
<evidence type="ECO:0000256" key="2">
    <source>
        <dbReference type="ARBA" id="ARBA00012980"/>
    </source>
</evidence>
<dbReference type="GO" id="GO:0005829">
    <property type="term" value="C:cytosol"/>
    <property type="evidence" value="ECO:0007669"/>
    <property type="project" value="TreeGrafter"/>
</dbReference>
<dbReference type="CDD" id="cd01672">
    <property type="entry name" value="TMPK"/>
    <property type="match status" value="1"/>
</dbReference>
<dbReference type="GO" id="GO:0005524">
    <property type="term" value="F:ATP binding"/>
    <property type="evidence" value="ECO:0007669"/>
    <property type="project" value="UniProtKB-UniRule"/>
</dbReference>
<dbReference type="Pfam" id="PF02223">
    <property type="entry name" value="Thymidylate_kin"/>
    <property type="match status" value="1"/>
</dbReference>
<evidence type="ECO:0000313" key="14">
    <source>
        <dbReference type="EMBL" id="OYQ18577.1"/>
    </source>
</evidence>
<organism evidence="14 15">
    <name type="scientific">Elstera cyanobacteriorum</name>
    <dbReference type="NCBI Taxonomy" id="2022747"/>
    <lineage>
        <taxon>Bacteria</taxon>
        <taxon>Pseudomonadati</taxon>
        <taxon>Pseudomonadota</taxon>
        <taxon>Alphaproteobacteria</taxon>
        <taxon>Rhodospirillales</taxon>
        <taxon>Rhodospirillaceae</taxon>
        <taxon>Elstera</taxon>
    </lineage>
</organism>
<dbReference type="HAMAP" id="MF_00165">
    <property type="entry name" value="Thymidylate_kinase"/>
    <property type="match status" value="1"/>
</dbReference>
<evidence type="ECO:0000313" key="15">
    <source>
        <dbReference type="Proteomes" id="UP000216361"/>
    </source>
</evidence>
<dbReference type="Gene3D" id="3.40.50.300">
    <property type="entry name" value="P-loop containing nucleotide triphosphate hydrolases"/>
    <property type="match status" value="1"/>
</dbReference>
<comment type="function">
    <text evidence="11 12">Phosphorylation of dTMP to form dTDP in both de novo and salvage pathways of dTTP synthesis.</text>
</comment>
<dbReference type="InterPro" id="IPR018094">
    <property type="entry name" value="Thymidylate_kinase"/>
</dbReference>
<dbReference type="PANTHER" id="PTHR10344">
    <property type="entry name" value="THYMIDYLATE KINASE"/>
    <property type="match status" value="1"/>
</dbReference>
<dbReference type="EMBL" id="NOXS01000032">
    <property type="protein sequence ID" value="OYQ18577.1"/>
    <property type="molecule type" value="Genomic_DNA"/>
</dbReference>
<dbReference type="EC" id="2.7.4.9" evidence="2 12"/>
<evidence type="ECO:0000259" key="13">
    <source>
        <dbReference type="Pfam" id="PF02223"/>
    </source>
</evidence>
<evidence type="ECO:0000256" key="11">
    <source>
        <dbReference type="ARBA" id="ARBA00057735"/>
    </source>
</evidence>
<feature type="domain" description="Thymidylate kinase-like" evidence="13">
    <location>
        <begin position="8"/>
        <end position="197"/>
    </location>
</feature>
<evidence type="ECO:0000256" key="5">
    <source>
        <dbReference type="ARBA" id="ARBA00022727"/>
    </source>
</evidence>
<dbReference type="SUPFAM" id="SSF52540">
    <property type="entry name" value="P-loop containing nucleoside triphosphate hydrolases"/>
    <property type="match status" value="1"/>
</dbReference>
<evidence type="ECO:0000256" key="9">
    <source>
        <dbReference type="ARBA" id="ARBA00029962"/>
    </source>
</evidence>
<evidence type="ECO:0000256" key="4">
    <source>
        <dbReference type="ARBA" id="ARBA00022679"/>
    </source>
</evidence>
<evidence type="ECO:0000256" key="3">
    <source>
        <dbReference type="ARBA" id="ARBA00017144"/>
    </source>
</evidence>
<dbReference type="Proteomes" id="UP000216361">
    <property type="component" value="Unassembled WGS sequence"/>
</dbReference>
<evidence type="ECO:0000256" key="7">
    <source>
        <dbReference type="ARBA" id="ARBA00022777"/>
    </source>
</evidence>
<dbReference type="InterPro" id="IPR027417">
    <property type="entry name" value="P-loop_NTPase"/>
</dbReference>
<evidence type="ECO:0000256" key="10">
    <source>
        <dbReference type="ARBA" id="ARBA00048743"/>
    </source>
</evidence>
<keyword evidence="5 12" id="KW-0545">Nucleotide biosynthesis</keyword>
<dbReference type="InterPro" id="IPR018095">
    <property type="entry name" value="Thymidylate_kin_CS"/>
</dbReference>
<keyword evidence="8 12" id="KW-0067">ATP-binding</keyword>
<dbReference type="FunFam" id="3.40.50.300:FF:000225">
    <property type="entry name" value="Thymidylate kinase"/>
    <property type="match status" value="1"/>
</dbReference>
<name>A0A255XNL7_9PROT</name>
<reference evidence="14 15" key="1">
    <citation type="submission" date="2017-07" db="EMBL/GenBank/DDBJ databases">
        <title>Elstera cyanobacteriorum sp. nov., a novel bacterium isolated from cyanobacterial aggregates in a eutrophic lake.</title>
        <authorList>
            <person name="Cai H."/>
        </authorList>
    </citation>
    <scope>NUCLEOTIDE SEQUENCE [LARGE SCALE GENOMIC DNA]</scope>
    <source>
        <strain evidence="14 15">TH019</strain>
    </source>
</reference>
<dbReference type="GO" id="GO:0006227">
    <property type="term" value="P:dUDP biosynthetic process"/>
    <property type="evidence" value="ECO:0007669"/>
    <property type="project" value="TreeGrafter"/>
</dbReference>
<feature type="binding site" evidence="12">
    <location>
        <begin position="10"/>
        <end position="17"/>
    </location>
    <ligand>
        <name>ATP</name>
        <dbReference type="ChEBI" id="CHEBI:30616"/>
    </ligand>
</feature>
<gene>
    <name evidence="12" type="primary">tmk</name>
    <name evidence="14" type="ORF">CHR90_09895</name>
</gene>
<dbReference type="OrthoDB" id="9774907at2"/>
<dbReference type="GO" id="GO:0006235">
    <property type="term" value="P:dTTP biosynthetic process"/>
    <property type="evidence" value="ECO:0007669"/>
    <property type="project" value="UniProtKB-UniRule"/>
</dbReference>
<dbReference type="RefSeq" id="WP_094408840.1">
    <property type="nucleotide sequence ID" value="NZ_BMJZ01000001.1"/>
</dbReference>
<dbReference type="GO" id="GO:0004798">
    <property type="term" value="F:dTMP kinase activity"/>
    <property type="evidence" value="ECO:0007669"/>
    <property type="project" value="UniProtKB-UniRule"/>
</dbReference>
<sequence length="210" mass="22459">MTARFISFEGGEGGGKSTQIARLADWLRGRGKSVLTTREPGGSPGAEEIRTLFVTGAADRWDGVTEALLVSAARRDHVMKTIRPALAAGTWVLCDRFADSTLAYQGYGRGLSLEMLKTLQALATDGLTPDLTLWFDVPVTIGLHRAAARRGTEARFESLDTGFHERLAQGYATLAAAEPARFRRIDAAAPLAAVEAAVIDTVAARFPDLG</sequence>
<comment type="similarity">
    <text evidence="1 12">Belongs to the thymidylate kinase family.</text>
</comment>
<dbReference type="AlphaFoldDB" id="A0A255XNL7"/>
<proteinExistence type="inferred from homology"/>
<keyword evidence="6 12" id="KW-0547">Nucleotide-binding</keyword>
<evidence type="ECO:0000256" key="1">
    <source>
        <dbReference type="ARBA" id="ARBA00009776"/>
    </source>
</evidence>
<keyword evidence="7 12" id="KW-0418">Kinase</keyword>
<dbReference type="GO" id="GO:0006233">
    <property type="term" value="P:dTDP biosynthetic process"/>
    <property type="evidence" value="ECO:0007669"/>
    <property type="project" value="InterPro"/>
</dbReference>
<dbReference type="InterPro" id="IPR039430">
    <property type="entry name" value="Thymidylate_kin-like_dom"/>
</dbReference>
<evidence type="ECO:0000256" key="8">
    <source>
        <dbReference type="ARBA" id="ARBA00022840"/>
    </source>
</evidence>